<evidence type="ECO:0000259" key="5">
    <source>
        <dbReference type="Pfam" id="PF22799"/>
    </source>
</evidence>
<dbReference type="Proteomes" id="UP000800093">
    <property type="component" value="Unassembled WGS sequence"/>
</dbReference>
<gene>
    <name evidence="6" type="ORF">CC78DRAFT_468094</name>
</gene>
<dbReference type="EMBL" id="ML986641">
    <property type="protein sequence ID" value="KAF2262401.1"/>
    <property type="molecule type" value="Genomic_DNA"/>
</dbReference>
<evidence type="ECO:0000313" key="6">
    <source>
        <dbReference type="EMBL" id="KAF2262401.1"/>
    </source>
</evidence>
<reference evidence="7" key="1">
    <citation type="journal article" date="2020" name="Stud. Mycol.">
        <title>101 Dothideomycetes genomes: A test case for predicting lifestyles and emergence of pathogens.</title>
        <authorList>
            <person name="Haridas S."/>
            <person name="Albert R."/>
            <person name="Binder M."/>
            <person name="Bloem J."/>
            <person name="LaButti K."/>
            <person name="Salamov A."/>
            <person name="Andreopoulos B."/>
            <person name="Baker S."/>
            <person name="Barry K."/>
            <person name="Bills G."/>
            <person name="Bluhm B."/>
            <person name="Cannon C."/>
            <person name="Castanera R."/>
            <person name="Culley D."/>
            <person name="Daum C."/>
            <person name="Ezra D."/>
            <person name="Gonzalez J."/>
            <person name="Henrissat B."/>
            <person name="Kuo A."/>
            <person name="Liang C."/>
            <person name="Lipzen A."/>
            <person name="Lutzoni F."/>
            <person name="Magnuson J."/>
            <person name="Mondo S."/>
            <person name="Nolan M."/>
            <person name="Ohm R."/>
            <person name="Pangilinan J."/>
            <person name="Park H.-J."/>
            <person name="Ramirez L."/>
            <person name="Alfaro M."/>
            <person name="Sun H."/>
            <person name="Tritt A."/>
            <person name="Yoshinaga Y."/>
            <person name="Zwiers L.-H."/>
            <person name="Turgeon B."/>
            <person name="Goodwin S."/>
            <person name="Spatafora J."/>
            <person name="Crous P."/>
            <person name="Grigoriev I."/>
        </authorList>
    </citation>
    <scope>NUCLEOTIDE SEQUENCE [LARGE SCALE GENOMIC DNA]</scope>
    <source>
        <strain evidence="7">CBS 304.66</strain>
    </source>
</reference>
<keyword evidence="4" id="KW-1133">Transmembrane helix</keyword>
<proteinExistence type="predicted"/>
<evidence type="ECO:0000313" key="7">
    <source>
        <dbReference type="Proteomes" id="UP000800093"/>
    </source>
</evidence>
<dbReference type="InterPro" id="IPR054508">
    <property type="entry name" value="PIR1-like_C"/>
</dbReference>
<sequence>MPQAVTATVAPEAPIPSGCATSYDGTFQITVVNVTTDSSTKRDVEKRQQAGILTLTLQNEILKDQADRTGYIASNYQFQFDSPPQAGAIYTSGFSLCSNNSLALGGSAIFYQCYTGGFYNLYDRHWADQCSPIYLVAQGFSGGNTPVTQVTDGQPQGPTNPPVTQITDGTYSQPQGPTGVPISQISDGQPQAPTGAPVSQISDGQPQAPTGAPVSQISDGQPQAPTGAPISQISDGQPQAPTGAPVSQISDGQPQAPTGAPVSQISDGQPQAPTGAPVTQISDGQPQVPTGAPVTQISDGQPQVTIPVEAPTGGNFTGNMTTSAPPFFTGAAVTPVYGLGSFAAAIMGALALL</sequence>
<dbReference type="InterPro" id="IPR051153">
    <property type="entry name" value="Yeast_CWMannoprotein_PIR"/>
</dbReference>
<dbReference type="GO" id="GO:0005199">
    <property type="term" value="F:structural constituent of cell wall"/>
    <property type="evidence" value="ECO:0007669"/>
    <property type="project" value="InterPro"/>
</dbReference>
<dbReference type="PANTHER" id="PTHR47254">
    <property type="entry name" value="CELL WALL MANNOPROTEIN CIS3-RELATED"/>
    <property type="match status" value="1"/>
</dbReference>
<keyword evidence="4" id="KW-0472">Membrane</keyword>
<dbReference type="InterPro" id="IPR000420">
    <property type="entry name" value="Yeast_PIR_rpt"/>
</dbReference>
<dbReference type="OrthoDB" id="5415592at2759"/>
<dbReference type="Pfam" id="PF00399">
    <property type="entry name" value="PIR"/>
    <property type="match status" value="8"/>
</dbReference>
<keyword evidence="7" id="KW-1185">Reference proteome</keyword>
<evidence type="ECO:0000256" key="3">
    <source>
        <dbReference type="SAM" id="MobiDB-lite"/>
    </source>
</evidence>
<evidence type="ECO:0000256" key="4">
    <source>
        <dbReference type="SAM" id="Phobius"/>
    </source>
</evidence>
<feature type="domain" description="Cell wall mannoprotein PIR1-like C-terminal" evidence="5">
    <location>
        <begin position="61"/>
        <end position="133"/>
    </location>
</feature>
<dbReference type="GO" id="GO:0031505">
    <property type="term" value="P:fungal-type cell wall organization"/>
    <property type="evidence" value="ECO:0007669"/>
    <property type="project" value="TreeGrafter"/>
</dbReference>
<dbReference type="Pfam" id="PF22799">
    <property type="entry name" value="PIR1-like_C"/>
    <property type="match status" value="1"/>
</dbReference>
<keyword evidence="4" id="KW-0812">Transmembrane</keyword>
<feature type="transmembrane region" description="Helical" evidence="4">
    <location>
        <begin position="327"/>
        <end position="352"/>
    </location>
</feature>
<accession>A0A9P4K5W2</accession>
<protein>
    <recommendedName>
        <fullName evidence="5">Cell wall mannoprotein PIR1-like C-terminal domain-containing protein</fullName>
    </recommendedName>
</protein>
<dbReference type="AlphaFoldDB" id="A0A9P4K5W2"/>
<dbReference type="GO" id="GO:0009277">
    <property type="term" value="C:fungal-type cell wall"/>
    <property type="evidence" value="ECO:0007669"/>
    <property type="project" value="TreeGrafter"/>
</dbReference>
<organism evidence="6 7">
    <name type="scientific">Lojkania enalia</name>
    <dbReference type="NCBI Taxonomy" id="147567"/>
    <lineage>
        <taxon>Eukaryota</taxon>
        <taxon>Fungi</taxon>
        <taxon>Dikarya</taxon>
        <taxon>Ascomycota</taxon>
        <taxon>Pezizomycotina</taxon>
        <taxon>Dothideomycetes</taxon>
        <taxon>Pleosporomycetidae</taxon>
        <taxon>Pleosporales</taxon>
        <taxon>Pleosporales incertae sedis</taxon>
        <taxon>Lojkania</taxon>
    </lineage>
</organism>
<name>A0A9P4K5W2_9PLEO</name>
<evidence type="ECO:0000256" key="2">
    <source>
        <dbReference type="ARBA" id="ARBA00022737"/>
    </source>
</evidence>
<keyword evidence="2" id="KW-0677">Repeat</keyword>
<feature type="region of interest" description="Disordered" evidence="3">
    <location>
        <begin position="146"/>
        <end position="300"/>
    </location>
</feature>
<keyword evidence="1" id="KW-0732">Signal</keyword>
<comment type="caution">
    <text evidence="6">The sequence shown here is derived from an EMBL/GenBank/DDBJ whole genome shotgun (WGS) entry which is preliminary data.</text>
</comment>
<dbReference type="PANTHER" id="PTHR47254:SF2">
    <property type="entry name" value="COVALENTLY-LINKED CELL WALL PROTEIN"/>
    <property type="match status" value="1"/>
</dbReference>
<evidence type="ECO:0000256" key="1">
    <source>
        <dbReference type="ARBA" id="ARBA00022729"/>
    </source>
</evidence>